<dbReference type="AlphaFoldDB" id="A0A6G7YCQ7"/>
<proteinExistence type="predicted"/>
<name>A0A6G7YCQ7_9ACTN</name>
<dbReference type="SUPFAM" id="SSF51219">
    <property type="entry name" value="TRAP-like"/>
    <property type="match status" value="1"/>
</dbReference>
<protein>
    <submittedName>
        <fullName evidence="1">AIM24 family protein</fullName>
    </submittedName>
</protein>
<dbReference type="Proteomes" id="UP000502035">
    <property type="component" value="Chromosome"/>
</dbReference>
<reference evidence="1 2" key="1">
    <citation type="submission" date="2020-03" db="EMBL/GenBank/DDBJ databases">
        <title>Nocardioides sp. nov., isolated from fish.</title>
        <authorList>
            <person name="Hyun D.-W."/>
            <person name="Bae J.-W."/>
        </authorList>
    </citation>
    <scope>NUCLEOTIDE SEQUENCE [LARGE SCALE GENOMIC DNA]</scope>
    <source>
        <strain evidence="1 2">HDW12A</strain>
    </source>
</reference>
<dbReference type="InterPro" id="IPR036983">
    <property type="entry name" value="AIM24_sf"/>
</dbReference>
<dbReference type="Pfam" id="PF01987">
    <property type="entry name" value="AIM24"/>
    <property type="match status" value="1"/>
</dbReference>
<dbReference type="InterPro" id="IPR002838">
    <property type="entry name" value="AIM24"/>
</dbReference>
<gene>
    <name evidence="1" type="ORF">G7071_02035</name>
</gene>
<dbReference type="PANTHER" id="PTHR38074">
    <property type="entry name" value="ALTERED INHERITANCE OF MITOCHONDRIA PROTEIN 24, MITOCHONDRIAL"/>
    <property type="match status" value="1"/>
</dbReference>
<dbReference type="EMBL" id="CP049866">
    <property type="protein sequence ID" value="QIK74397.1"/>
    <property type="molecule type" value="Genomic_DNA"/>
</dbReference>
<sequence length="238" mass="25146">MKSELFTPENLEIADGQRFALQNSRMLRVSLGPDVLAVKGAMVAFQGQVRFDHEKSGSMAKLLKKVVTSEDIPLMRVSGQGEVFFAQEAGHVHLITLEGDGISVNGRNLLAFDATMEWDINRVRGAGMMAGGLFNTTVRGAGTVALCTVGQPVVLDCSQQPTFVDVQAAVAWSSSLVPTVVSSMNMKSMLRGGSGEAFQYSFHGPGFVVVQPFEWVPPTANGGGKSGGPGGLIGDLLS</sequence>
<dbReference type="InterPro" id="IPR016031">
    <property type="entry name" value="Trp_RNA-bd_attenuator-like_dom"/>
</dbReference>
<keyword evidence="2" id="KW-1185">Reference proteome</keyword>
<accession>A0A6G7YCQ7</accession>
<organism evidence="1 2">
    <name type="scientific">Nocardioides piscis</name>
    <dbReference type="NCBI Taxonomy" id="2714938"/>
    <lineage>
        <taxon>Bacteria</taxon>
        <taxon>Bacillati</taxon>
        <taxon>Actinomycetota</taxon>
        <taxon>Actinomycetes</taxon>
        <taxon>Propionibacteriales</taxon>
        <taxon>Nocardioidaceae</taxon>
        <taxon>Nocardioides</taxon>
    </lineage>
</organism>
<evidence type="ECO:0000313" key="1">
    <source>
        <dbReference type="EMBL" id="QIK74397.1"/>
    </source>
</evidence>
<dbReference type="PANTHER" id="PTHR38074:SF1">
    <property type="entry name" value="ALTERED INHERITANCE OF MITOCHONDRIA PROTEIN 24, MITOCHONDRIAL"/>
    <property type="match status" value="1"/>
</dbReference>
<dbReference type="RefSeq" id="WP_166314266.1">
    <property type="nucleotide sequence ID" value="NZ_CP049866.1"/>
</dbReference>
<evidence type="ECO:0000313" key="2">
    <source>
        <dbReference type="Proteomes" id="UP000502035"/>
    </source>
</evidence>
<dbReference type="KEGG" id="npi:G7071_02035"/>
<dbReference type="Gene3D" id="3.60.160.10">
    <property type="entry name" value="Mitochondrial biogenesis AIM24"/>
    <property type="match status" value="1"/>
</dbReference>